<name>A0A150R2G5_SORCE</name>
<evidence type="ECO:0000313" key="3">
    <source>
        <dbReference type="Proteomes" id="UP000075260"/>
    </source>
</evidence>
<comment type="caution">
    <text evidence="2">The sequence shown here is derived from an EMBL/GenBank/DDBJ whole genome shotgun (WGS) entry which is preliminary data.</text>
</comment>
<dbReference type="RefSeq" id="WP_061605340.1">
    <property type="nucleotide sequence ID" value="NZ_JEMA01000101.1"/>
</dbReference>
<dbReference type="EMBL" id="JEMA01000101">
    <property type="protein sequence ID" value="KYF74383.1"/>
    <property type="molecule type" value="Genomic_DNA"/>
</dbReference>
<evidence type="ECO:0000256" key="1">
    <source>
        <dbReference type="SAM" id="MobiDB-lite"/>
    </source>
</evidence>
<dbReference type="AlphaFoldDB" id="A0A150R2G5"/>
<accession>A0A150R2G5</accession>
<feature type="compositionally biased region" description="Gly residues" evidence="1">
    <location>
        <begin position="397"/>
        <end position="407"/>
    </location>
</feature>
<reference evidence="2 3" key="1">
    <citation type="submission" date="2014-02" db="EMBL/GenBank/DDBJ databases">
        <title>The small core and large imbalanced accessory genome model reveals a collaborative survival strategy of Sorangium cellulosum strains in nature.</title>
        <authorList>
            <person name="Han K."/>
            <person name="Peng R."/>
            <person name="Blom J."/>
            <person name="Li Y.-Z."/>
        </authorList>
    </citation>
    <scope>NUCLEOTIDE SEQUENCE [LARGE SCALE GENOMIC DNA]</scope>
    <source>
        <strain evidence="2 3">So0008-312</strain>
    </source>
</reference>
<proteinExistence type="predicted"/>
<evidence type="ECO:0000313" key="2">
    <source>
        <dbReference type="EMBL" id="KYF74383.1"/>
    </source>
</evidence>
<feature type="non-terminal residue" evidence="2">
    <location>
        <position position="1"/>
    </location>
</feature>
<organism evidence="2 3">
    <name type="scientific">Sorangium cellulosum</name>
    <name type="common">Polyangium cellulosum</name>
    <dbReference type="NCBI Taxonomy" id="56"/>
    <lineage>
        <taxon>Bacteria</taxon>
        <taxon>Pseudomonadati</taxon>
        <taxon>Myxococcota</taxon>
        <taxon>Polyangia</taxon>
        <taxon>Polyangiales</taxon>
        <taxon>Polyangiaceae</taxon>
        <taxon>Sorangium</taxon>
    </lineage>
</organism>
<feature type="region of interest" description="Disordered" evidence="1">
    <location>
        <begin position="389"/>
        <end position="420"/>
    </location>
</feature>
<protein>
    <submittedName>
        <fullName evidence="2">Uncharacterized protein</fullName>
    </submittedName>
</protein>
<dbReference type="Proteomes" id="UP000075260">
    <property type="component" value="Unassembled WGS sequence"/>
</dbReference>
<feature type="compositionally biased region" description="Basic and acidic residues" evidence="1">
    <location>
        <begin position="408"/>
        <end position="420"/>
    </location>
</feature>
<gene>
    <name evidence="2" type="ORF">BE15_36635</name>
</gene>
<sequence>PADARPAPAPAGLSSVVRIADAQRTWGDVTQHLVGTPFGLFLLGAGPEALLENALGPALADVVDLGKPLDLAVFGRATGARIVASLSVPEREMSRLQDRFVLEEHRGMLRVKGVRAEDPDDRALPRVCAFEPGDRRGSARLICADDAGDLEAAAPYLVQVVGREPLEVDARIEIPGRAVVEAMDDMPGEDADSPSGKLGQGFDEALFRDLESVSVDLTWAPPDIDVGLGIRLTSRRSPLALAAAPVAAQDAATPPAFFRLPRDTALAFYTQGASREELTPLREAFFQDLRDDMAGEGYDASGLARFIERLGALTFTGGPLVIGSGGDRAAAEKALADYKGGKRAARSQKAARRALQSWFLVAVEEPAQPWIAGVKELIQIGEELDRKKASATAAGNGAQGAGAPGGPRKGDASKDDDDKQTTDLVVVRAPAALPAGTLHVELRSRPLTKDAPPAHTSHLYVVPAGQRTWIGVGEDGAAVVDRLRIAVDPGLDERTLGAAPGLEALRQRGTLAGGLFSLAGWTMLAAGGDSPEALDEAAEALGGLRALPARGETAMLLAITSEVLGSGAARVDVRVRVPGAGIRDALAFLRR</sequence>